<sequence length="36" mass="4200">MPQYLQFWDLLPPEPDSAAPLFKHSAILKNAGYRKR</sequence>
<proteinExistence type="predicted"/>
<gene>
    <name evidence="1" type="ORF">NCTC13294_01218</name>
</gene>
<name>A0A381E7A1_9GAMM</name>
<evidence type="ECO:0000313" key="2">
    <source>
        <dbReference type="Proteomes" id="UP000254572"/>
    </source>
</evidence>
<protein>
    <submittedName>
        <fullName evidence="1">Uncharacterized protein</fullName>
    </submittedName>
</protein>
<dbReference type="EMBL" id="UFUW01000001">
    <property type="protein sequence ID" value="SUX22306.1"/>
    <property type="molecule type" value="Genomic_DNA"/>
</dbReference>
<reference evidence="1 2" key="1">
    <citation type="submission" date="2018-06" db="EMBL/GenBank/DDBJ databases">
        <authorList>
            <consortium name="Pathogen Informatics"/>
            <person name="Doyle S."/>
        </authorList>
    </citation>
    <scope>NUCLEOTIDE SEQUENCE [LARGE SCALE GENOMIC DNA]</scope>
    <source>
        <strain evidence="1 2">NCTC13294</strain>
    </source>
</reference>
<dbReference type="Proteomes" id="UP000254572">
    <property type="component" value="Unassembled WGS sequence"/>
</dbReference>
<evidence type="ECO:0000313" key="1">
    <source>
        <dbReference type="EMBL" id="SUX22306.1"/>
    </source>
</evidence>
<keyword evidence="2" id="KW-1185">Reference proteome</keyword>
<accession>A0A381E7A1</accession>
<dbReference type="AlphaFoldDB" id="A0A381E7A1"/>
<organism evidence="1 2">
    <name type="scientific">Cardiobacterium valvarum</name>
    <dbReference type="NCBI Taxonomy" id="194702"/>
    <lineage>
        <taxon>Bacteria</taxon>
        <taxon>Pseudomonadati</taxon>
        <taxon>Pseudomonadota</taxon>
        <taxon>Gammaproteobacteria</taxon>
        <taxon>Cardiobacteriales</taxon>
        <taxon>Cardiobacteriaceae</taxon>
        <taxon>Cardiobacterium</taxon>
    </lineage>
</organism>